<organism evidence="2 3">
    <name type="scientific">Pedobacter agri</name>
    <dbReference type="NCBI Taxonomy" id="454586"/>
    <lineage>
        <taxon>Bacteria</taxon>
        <taxon>Pseudomonadati</taxon>
        <taxon>Bacteroidota</taxon>
        <taxon>Sphingobacteriia</taxon>
        <taxon>Sphingobacteriales</taxon>
        <taxon>Sphingobacteriaceae</taxon>
        <taxon>Pedobacter</taxon>
    </lineage>
</organism>
<sequence>MKFILLLMITLLGIGCHNTNPEQGAGGIKVDKPVTLSNDAIVDSTRALIDQKYALRKKLSEGKITEAAFNEQNTMLNNTFKVLFNSLSPADTLKIASYQKEKAQDAEKDSIKSNKAPRWE</sequence>
<name>A0A9X3IBL4_9SPHI</name>
<dbReference type="RefSeq" id="WP_124914576.1">
    <property type="nucleotide sequence ID" value="NZ_JAPJUH010000010.1"/>
</dbReference>
<dbReference type="Proteomes" id="UP001142592">
    <property type="component" value="Unassembled WGS sequence"/>
</dbReference>
<gene>
    <name evidence="2" type="ORF">OQZ29_22435</name>
</gene>
<evidence type="ECO:0000313" key="2">
    <source>
        <dbReference type="EMBL" id="MCX3267535.1"/>
    </source>
</evidence>
<comment type="caution">
    <text evidence="2">The sequence shown here is derived from an EMBL/GenBank/DDBJ whole genome shotgun (WGS) entry which is preliminary data.</text>
</comment>
<reference evidence="2" key="1">
    <citation type="submission" date="2022-11" db="EMBL/GenBank/DDBJ databases">
        <authorList>
            <person name="Graham C."/>
            <person name="Newman J.D."/>
        </authorList>
    </citation>
    <scope>NUCLEOTIDE SEQUENCE</scope>
    <source>
        <strain evidence="2">DSM 19486</strain>
    </source>
</reference>
<evidence type="ECO:0008006" key="4">
    <source>
        <dbReference type="Google" id="ProtNLM"/>
    </source>
</evidence>
<dbReference type="EMBL" id="JAPJUH010000010">
    <property type="protein sequence ID" value="MCX3267535.1"/>
    <property type="molecule type" value="Genomic_DNA"/>
</dbReference>
<dbReference type="AlphaFoldDB" id="A0A9X3IBL4"/>
<protein>
    <recommendedName>
        <fullName evidence="4">DUF4296 domain-containing protein</fullName>
    </recommendedName>
</protein>
<keyword evidence="3" id="KW-1185">Reference proteome</keyword>
<feature type="region of interest" description="Disordered" evidence="1">
    <location>
        <begin position="99"/>
        <end position="120"/>
    </location>
</feature>
<evidence type="ECO:0000256" key="1">
    <source>
        <dbReference type="SAM" id="MobiDB-lite"/>
    </source>
</evidence>
<dbReference type="PROSITE" id="PS51257">
    <property type="entry name" value="PROKAR_LIPOPROTEIN"/>
    <property type="match status" value="1"/>
</dbReference>
<accession>A0A9X3IBL4</accession>
<proteinExistence type="predicted"/>
<evidence type="ECO:0000313" key="3">
    <source>
        <dbReference type="Proteomes" id="UP001142592"/>
    </source>
</evidence>